<evidence type="ECO:0000313" key="1">
    <source>
        <dbReference type="EMBL" id="CRY93992.1"/>
    </source>
</evidence>
<geneLocation type="plasmid" evidence="1">
    <name>pRGRH0122</name>
</geneLocation>
<protein>
    <submittedName>
        <fullName evidence="1">Uncharacterized protein</fullName>
    </submittedName>
</protein>
<sequence length="99" mass="10779">MPRIAKKGPRPAPWSVRGVTAEARNAAIAAAHREGQTLGEWLDRAIRQSIKAERAGELAPTLETTLAELVKTMQAQNARLEAVEARRGLFGALWPRKAA</sequence>
<name>A0A0H5QCV4_9ZZZZ</name>
<reference evidence="1" key="2">
    <citation type="submission" date="2015-07" db="EMBL/GenBank/DDBJ databases">
        <title>Plasmids, circular viruses and viroids from rat gut.</title>
        <authorList>
            <person name="Jorgensen T.J."/>
            <person name="Hansen M.A."/>
            <person name="Xu Z."/>
            <person name="Tabak M.A."/>
            <person name="Sorensen S.J."/>
            <person name="Hansen L.H."/>
        </authorList>
    </citation>
    <scope>NUCLEOTIDE SEQUENCE</scope>
    <source>
        <plasmid evidence="1">pRGRH0122</plasmid>
    </source>
</reference>
<proteinExistence type="predicted"/>
<keyword evidence="1" id="KW-0614">Plasmid</keyword>
<dbReference type="EMBL" id="LN852812">
    <property type="protein sequence ID" value="CRY93992.1"/>
    <property type="molecule type" value="Genomic_DNA"/>
</dbReference>
<dbReference type="AlphaFoldDB" id="A0A0H5QCV4"/>
<accession>A0A0H5QCV4</accession>
<reference evidence="1" key="1">
    <citation type="submission" date="2015-06" db="EMBL/GenBank/DDBJ databases">
        <authorList>
            <person name="Joergensen T."/>
        </authorList>
    </citation>
    <scope>NUCLEOTIDE SEQUENCE</scope>
    <source>
        <plasmid evidence="1">pRGRH0122</plasmid>
    </source>
</reference>
<organism evidence="1">
    <name type="scientific">uncultured prokaryote</name>
    <dbReference type="NCBI Taxonomy" id="198431"/>
    <lineage>
        <taxon>unclassified sequences</taxon>
        <taxon>environmental samples</taxon>
    </lineage>
</organism>